<proteinExistence type="predicted"/>
<accession>A0A918VQ76</accession>
<keyword evidence="2" id="KW-0812">Transmembrane</keyword>
<reference evidence="3" key="2">
    <citation type="submission" date="2020-09" db="EMBL/GenBank/DDBJ databases">
        <authorList>
            <person name="Sun Q."/>
            <person name="Kim S."/>
        </authorList>
    </citation>
    <scope>NUCLEOTIDE SEQUENCE</scope>
    <source>
        <strain evidence="3">KCTC 32437</strain>
    </source>
</reference>
<comment type="caution">
    <text evidence="3">The sequence shown here is derived from an EMBL/GenBank/DDBJ whole genome shotgun (WGS) entry which is preliminary data.</text>
</comment>
<dbReference type="AlphaFoldDB" id="A0A918VQ76"/>
<evidence type="ECO:0000313" key="4">
    <source>
        <dbReference type="Proteomes" id="UP000646579"/>
    </source>
</evidence>
<dbReference type="RefSeq" id="WP_189423509.1">
    <property type="nucleotide sequence ID" value="NZ_BMZE01000001.1"/>
</dbReference>
<feature type="transmembrane region" description="Helical" evidence="2">
    <location>
        <begin position="6"/>
        <end position="25"/>
    </location>
</feature>
<dbReference type="Proteomes" id="UP000646579">
    <property type="component" value="Unassembled WGS sequence"/>
</dbReference>
<evidence type="ECO:0000313" key="3">
    <source>
        <dbReference type="EMBL" id="GHA15021.1"/>
    </source>
</evidence>
<keyword evidence="2" id="KW-0472">Membrane</keyword>
<protein>
    <submittedName>
        <fullName evidence="3">Uncharacterized protein</fullName>
    </submittedName>
</protein>
<keyword evidence="2" id="KW-1133">Transmembrane helix</keyword>
<feature type="region of interest" description="Disordered" evidence="1">
    <location>
        <begin position="77"/>
        <end position="96"/>
    </location>
</feature>
<organism evidence="3 4">
    <name type="scientific">Devosia pacifica</name>
    <dbReference type="NCBI Taxonomy" id="1335967"/>
    <lineage>
        <taxon>Bacteria</taxon>
        <taxon>Pseudomonadati</taxon>
        <taxon>Pseudomonadota</taxon>
        <taxon>Alphaproteobacteria</taxon>
        <taxon>Hyphomicrobiales</taxon>
        <taxon>Devosiaceae</taxon>
        <taxon>Devosia</taxon>
    </lineage>
</organism>
<evidence type="ECO:0000256" key="1">
    <source>
        <dbReference type="SAM" id="MobiDB-lite"/>
    </source>
</evidence>
<name>A0A918VQ76_9HYPH</name>
<sequence length="96" mass="10827">MNLDYEALANGLLVVITGLLGYFGIRRGIKKPEAERSPNDLELKLAMVDNRAINALAASVETLNATLQRTNTLMADEAREREIEDEVERRLKDRSR</sequence>
<evidence type="ECO:0000256" key="2">
    <source>
        <dbReference type="SAM" id="Phobius"/>
    </source>
</evidence>
<reference evidence="3" key="1">
    <citation type="journal article" date="2014" name="Int. J. Syst. Evol. Microbiol.">
        <title>Complete genome sequence of Corynebacterium casei LMG S-19264T (=DSM 44701T), isolated from a smear-ripened cheese.</title>
        <authorList>
            <consortium name="US DOE Joint Genome Institute (JGI-PGF)"/>
            <person name="Walter F."/>
            <person name="Albersmeier A."/>
            <person name="Kalinowski J."/>
            <person name="Ruckert C."/>
        </authorList>
    </citation>
    <scope>NUCLEOTIDE SEQUENCE</scope>
    <source>
        <strain evidence="3">KCTC 32437</strain>
    </source>
</reference>
<dbReference type="EMBL" id="BMZE01000001">
    <property type="protein sequence ID" value="GHA15021.1"/>
    <property type="molecule type" value="Genomic_DNA"/>
</dbReference>
<keyword evidence="4" id="KW-1185">Reference proteome</keyword>
<gene>
    <name evidence="3" type="ORF">GCM10007989_07210</name>
</gene>